<sequence length="135" mass="13626">MKKSLAFALAFLVATAAHANQIVDQQSAYVEGANCVQVGQNESMVGGLVGGALGTAGGALVGSLFGKSGKSIGAIAGGLGGAAYGASGNKIYNCTVMARLRDGEKVMVTKQTEQVIQQGETMGVVKLSNGFWQAI</sequence>
<name>A0AB39CCG5_9VIRU</name>
<protein>
    <recommendedName>
        <fullName evidence="2">Glycine zipper 2TM domain-containing protein</fullName>
    </recommendedName>
</protein>
<reference evidence="1" key="1">
    <citation type="submission" date="2024-07" db="EMBL/GenBank/DDBJ databases">
        <authorList>
            <person name="Bringhurst R.M."/>
            <person name="Homer T.E."/>
        </authorList>
    </citation>
    <scope>NUCLEOTIDE SEQUENCE</scope>
</reference>
<dbReference type="EMBL" id="PQ015378">
    <property type="protein sequence ID" value="XDJ14618.1"/>
    <property type="molecule type" value="Genomic_DNA"/>
</dbReference>
<evidence type="ECO:0000313" key="1">
    <source>
        <dbReference type="EMBL" id="XDJ14618.1"/>
    </source>
</evidence>
<evidence type="ECO:0008006" key="2">
    <source>
        <dbReference type="Google" id="ProtNLM"/>
    </source>
</evidence>
<proteinExistence type="predicted"/>
<organism evidence="1">
    <name type="scientific">Pseudomonas phage RVTF4</name>
    <dbReference type="NCBI Taxonomy" id="3236931"/>
    <lineage>
        <taxon>Viruses</taxon>
    </lineage>
</organism>
<accession>A0AB39CCG5</accession>